<evidence type="ECO:0000313" key="7">
    <source>
        <dbReference type="Proteomes" id="UP000736335"/>
    </source>
</evidence>
<protein>
    <submittedName>
        <fullName evidence="6">RTA1 like protein-domain-containing protein</fullName>
    </submittedName>
</protein>
<evidence type="ECO:0000256" key="3">
    <source>
        <dbReference type="ARBA" id="ARBA00022989"/>
    </source>
</evidence>
<evidence type="ECO:0000256" key="5">
    <source>
        <dbReference type="SAM" id="Phobius"/>
    </source>
</evidence>
<dbReference type="Pfam" id="PF04479">
    <property type="entry name" value="RTA1"/>
    <property type="match status" value="1"/>
</dbReference>
<reference evidence="6" key="1">
    <citation type="journal article" date="2020" name="Nat. Commun.">
        <title>Large-scale genome sequencing of mycorrhizal fungi provides insights into the early evolution of symbiotic traits.</title>
        <authorList>
            <person name="Miyauchi S."/>
            <person name="Kiss E."/>
            <person name="Kuo A."/>
            <person name="Drula E."/>
            <person name="Kohler A."/>
            <person name="Sanchez-Garcia M."/>
            <person name="Morin E."/>
            <person name="Andreopoulos B."/>
            <person name="Barry K.W."/>
            <person name="Bonito G."/>
            <person name="Buee M."/>
            <person name="Carver A."/>
            <person name="Chen C."/>
            <person name="Cichocki N."/>
            <person name="Clum A."/>
            <person name="Culley D."/>
            <person name="Crous P.W."/>
            <person name="Fauchery L."/>
            <person name="Girlanda M."/>
            <person name="Hayes R.D."/>
            <person name="Keri Z."/>
            <person name="LaButti K."/>
            <person name="Lipzen A."/>
            <person name="Lombard V."/>
            <person name="Magnuson J."/>
            <person name="Maillard F."/>
            <person name="Murat C."/>
            <person name="Nolan M."/>
            <person name="Ohm R.A."/>
            <person name="Pangilinan J."/>
            <person name="Pereira M.F."/>
            <person name="Perotto S."/>
            <person name="Peter M."/>
            <person name="Pfister S."/>
            <person name="Riley R."/>
            <person name="Sitrit Y."/>
            <person name="Stielow J.B."/>
            <person name="Szollosi G."/>
            <person name="Zifcakova L."/>
            <person name="Stursova M."/>
            <person name="Spatafora J.W."/>
            <person name="Tedersoo L."/>
            <person name="Vaario L.M."/>
            <person name="Yamada A."/>
            <person name="Yan M."/>
            <person name="Wang P."/>
            <person name="Xu J."/>
            <person name="Bruns T."/>
            <person name="Baldrian P."/>
            <person name="Vilgalys R."/>
            <person name="Dunand C."/>
            <person name="Henrissat B."/>
            <person name="Grigoriev I.V."/>
            <person name="Hibbett D."/>
            <person name="Nagy L.G."/>
            <person name="Martin F.M."/>
        </authorList>
    </citation>
    <scope>NUCLEOTIDE SEQUENCE</scope>
    <source>
        <strain evidence="6">UH-Tt-Lm1</strain>
    </source>
</reference>
<feature type="transmembrane region" description="Helical" evidence="5">
    <location>
        <begin position="164"/>
        <end position="184"/>
    </location>
</feature>
<dbReference type="OrthoDB" id="3358017at2759"/>
<feature type="transmembrane region" description="Helical" evidence="5">
    <location>
        <begin position="31"/>
        <end position="51"/>
    </location>
</feature>
<accession>A0A9P6L3L2</accession>
<organism evidence="6 7">
    <name type="scientific">Thelephora terrestris</name>
    <dbReference type="NCBI Taxonomy" id="56493"/>
    <lineage>
        <taxon>Eukaryota</taxon>
        <taxon>Fungi</taxon>
        <taxon>Dikarya</taxon>
        <taxon>Basidiomycota</taxon>
        <taxon>Agaricomycotina</taxon>
        <taxon>Agaricomycetes</taxon>
        <taxon>Thelephorales</taxon>
        <taxon>Thelephoraceae</taxon>
        <taxon>Thelephora</taxon>
    </lineage>
</organism>
<dbReference type="PANTHER" id="PTHR31465">
    <property type="entry name" value="PROTEIN RTA1-RELATED"/>
    <property type="match status" value="1"/>
</dbReference>
<keyword evidence="3 5" id="KW-1133">Transmembrane helix</keyword>
<dbReference type="AlphaFoldDB" id="A0A9P6L3L2"/>
<evidence type="ECO:0000313" key="6">
    <source>
        <dbReference type="EMBL" id="KAF9781165.1"/>
    </source>
</evidence>
<comment type="caution">
    <text evidence="6">The sequence shown here is derived from an EMBL/GenBank/DDBJ whole genome shotgun (WGS) entry which is preliminary data.</text>
</comment>
<dbReference type="InterPro" id="IPR007568">
    <property type="entry name" value="RTA1"/>
</dbReference>
<sequence>MNPARSHSRDFSLGMNTDISERVYGYRPNSALAIAAAVVYGTLASALLFRVVMSRSWWGLCLPIGSFFVSLGFVLRVLSKHSPSSIGIFAIEGLFIICSPAAFLAFNYITYGRLISYIGAEHSIINPGKVAGTFVISDVFTFLLQAGGSGLQTSYKLANTGQKIVLVGLALQAVSYGFFIVLLIKSHISIKSSGSRPMDKSSTLIWVLYFSSAFIFIRCIYRVAEFAQGRGGYLLTHEVLLYLLDVLPLVLAITVYVPFWPARYLGYHRKESLEMNGGLQP</sequence>
<keyword evidence="7" id="KW-1185">Reference proteome</keyword>
<dbReference type="Proteomes" id="UP000736335">
    <property type="component" value="Unassembled WGS sequence"/>
</dbReference>
<dbReference type="EMBL" id="WIUZ02000014">
    <property type="protein sequence ID" value="KAF9781165.1"/>
    <property type="molecule type" value="Genomic_DNA"/>
</dbReference>
<name>A0A9P6L3L2_9AGAM</name>
<evidence type="ECO:0000256" key="2">
    <source>
        <dbReference type="ARBA" id="ARBA00022692"/>
    </source>
</evidence>
<evidence type="ECO:0000256" key="1">
    <source>
        <dbReference type="ARBA" id="ARBA00004141"/>
    </source>
</evidence>
<dbReference type="PANTHER" id="PTHR31465:SF1">
    <property type="entry name" value="PROTEIN RTA1-RELATED"/>
    <property type="match status" value="1"/>
</dbReference>
<evidence type="ECO:0000256" key="4">
    <source>
        <dbReference type="ARBA" id="ARBA00023136"/>
    </source>
</evidence>
<feature type="transmembrane region" description="Helical" evidence="5">
    <location>
        <begin position="204"/>
        <end position="224"/>
    </location>
</feature>
<proteinExistence type="predicted"/>
<feature type="transmembrane region" description="Helical" evidence="5">
    <location>
        <begin position="57"/>
        <end position="79"/>
    </location>
</feature>
<keyword evidence="4 5" id="KW-0472">Membrane</keyword>
<keyword evidence="2 5" id="KW-0812">Transmembrane</keyword>
<dbReference type="GO" id="GO:0016020">
    <property type="term" value="C:membrane"/>
    <property type="evidence" value="ECO:0007669"/>
    <property type="project" value="UniProtKB-SubCell"/>
</dbReference>
<feature type="transmembrane region" description="Helical" evidence="5">
    <location>
        <begin position="239"/>
        <end position="260"/>
    </location>
</feature>
<comment type="subcellular location">
    <subcellularLocation>
        <location evidence="1">Membrane</location>
        <topology evidence="1">Multi-pass membrane protein</topology>
    </subcellularLocation>
</comment>
<feature type="transmembrane region" description="Helical" evidence="5">
    <location>
        <begin position="86"/>
        <end position="109"/>
    </location>
</feature>
<gene>
    <name evidence="6" type="ORF">BJ322DRAFT_1079391</name>
</gene>
<reference evidence="6" key="2">
    <citation type="submission" date="2020-11" db="EMBL/GenBank/DDBJ databases">
        <authorList>
            <consortium name="DOE Joint Genome Institute"/>
            <person name="Kuo A."/>
            <person name="Miyauchi S."/>
            <person name="Kiss E."/>
            <person name="Drula E."/>
            <person name="Kohler A."/>
            <person name="Sanchez-Garcia M."/>
            <person name="Andreopoulos B."/>
            <person name="Barry K.W."/>
            <person name="Bonito G."/>
            <person name="Buee M."/>
            <person name="Carver A."/>
            <person name="Chen C."/>
            <person name="Cichocki N."/>
            <person name="Clum A."/>
            <person name="Culley D."/>
            <person name="Crous P.W."/>
            <person name="Fauchery L."/>
            <person name="Girlanda M."/>
            <person name="Hayes R."/>
            <person name="Keri Z."/>
            <person name="Labutti K."/>
            <person name="Lipzen A."/>
            <person name="Lombard V."/>
            <person name="Magnuson J."/>
            <person name="Maillard F."/>
            <person name="Morin E."/>
            <person name="Murat C."/>
            <person name="Nolan M."/>
            <person name="Ohm R."/>
            <person name="Pangilinan J."/>
            <person name="Pereira M."/>
            <person name="Perotto S."/>
            <person name="Peter M."/>
            <person name="Riley R."/>
            <person name="Sitrit Y."/>
            <person name="Stielow B."/>
            <person name="Szollosi G."/>
            <person name="Zifcakova L."/>
            <person name="Stursova M."/>
            <person name="Spatafora J.W."/>
            <person name="Tedersoo L."/>
            <person name="Vaario L.-M."/>
            <person name="Yamada A."/>
            <person name="Yan M."/>
            <person name="Wang P."/>
            <person name="Xu J."/>
            <person name="Bruns T."/>
            <person name="Baldrian P."/>
            <person name="Vilgalys R."/>
            <person name="Henrissat B."/>
            <person name="Grigoriev I.V."/>
            <person name="Hibbett D."/>
            <person name="Nagy L.G."/>
            <person name="Martin F.M."/>
        </authorList>
    </citation>
    <scope>NUCLEOTIDE SEQUENCE</scope>
    <source>
        <strain evidence="6">UH-Tt-Lm1</strain>
    </source>
</reference>